<dbReference type="EMBL" id="JBHXOF010000046">
    <property type="protein sequence ID" value="MFD4217881.1"/>
    <property type="molecule type" value="Genomic_DNA"/>
</dbReference>
<comment type="caution">
    <text evidence="1">The sequence shown here is derived from an EMBL/GenBank/DDBJ whole genome shotgun (WGS) entry which is preliminary data.</text>
</comment>
<dbReference type="Proteomes" id="UP001598251">
    <property type="component" value="Unassembled WGS sequence"/>
</dbReference>
<evidence type="ECO:0000313" key="1">
    <source>
        <dbReference type="EMBL" id="MFD4217881.1"/>
    </source>
</evidence>
<accession>A0ABW6EV69</accession>
<evidence type="ECO:0000313" key="2">
    <source>
        <dbReference type="Proteomes" id="UP001598251"/>
    </source>
</evidence>
<reference evidence="1 2" key="1">
    <citation type="submission" date="2024-09" db="EMBL/GenBank/DDBJ databases">
        <title>The Natural Products Discovery Center: Release of the First 8490 Sequenced Strains for Exploring Actinobacteria Biosynthetic Diversity.</title>
        <authorList>
            <person name="Kalkreuter E."/>
            <person name="Kautsar S.A."/>
            <person name="Yang D."/>
            <person name="Bader C.D."/>
            <person name="Teijaro C.N."/>
            <person name="Fluegel L."/>
            <person name="Davis C.M."/>
            <person name="Simpson J.R."/>
            <person name="Lauterbach L."/>
            <person name="Steele A.D."/>
            <person name="Gui C."/>
            <person name="Meng S."/>
            <person name="Li G."/>
            <person name="Viehrig K."/>
            <person name="Ye F."/>
            <person name="Su P."/>
            <person name="Kiefer A.F."/>
            <person name="Nichols A."/>
            <person name="Cepeda A.J."/>
            <person name="Yan W."/>
            <person name="Fan B."/>
            <person name="Jiang Y."/>
            <person name="Adhikari A."/>
            <person name="Zheng C.-J."/>
            <person name="Schuster L."/>
            <person name="Cowan T.M."/>
            <person name="Smanski M.J."/>
            <person name="Chevrette M.G."/>
            <person name="De Carvalho L.P.S."/>
            <person name="Shen B."/>
        </authorList>
    </citation>
    <scope>NUCLEOTIDE SEQUENCE [LARGE SCALE GENOMIC DNA]</scope>
    <source>
        <strain evidence="1 2">NPDC058546</strain>
    </source>
</reference>
<keyword evidence="2" id="KW-1185">Reference proteome</keyword>
<sequence>MPTNTTINALLAAPDASPVPVSAVVAVAHALDVDRRTLQLGLMPDPYTGTVTLESREDDSDWTYGPLRYCVVHDTLDVLRLCTTPSCDQIAISPEHPLTRVCTGHLDTLIPGLLSNAGDDIREGDAAAAAQESRAMRLDAWQSVITGARAELDGDQRVLDALRAPAETTA</sequence>
<dbReference type="RefSeq" id="WP_351461781.1">
    <property type="nucleotide sequence ID" value="NZ_JBHXOF010000046.1"/>
</dbReference>
<name>A0ABW6EV69_9ACTN</name>
<gene>
    <name evidence="1" type="ORF">ACFWSS_33950</name>
</gene>
<proteinExistence type="predicted"/>
<organism evidence="1 2">
    <name type="scientific">Streptomyces sindenensis</name>
    <dbReference type="NCBI Taxonomy" id="67363"/>
    <lineage>
        <taxon>Bacteria</taxon>
        <taxon>Bacillati</taxon>
        <taxon>Actinomycetota</taxon>
        <taxon>Actinomycetes</taxon>
        <taxon>Kitasatosporales</taxon>
        <taxon>Streptomycetaceae</taxon>
        <taxon>Streptomyces</taxon>
    </lineage>
</organism>
<protein>
    <submittedName>
        <fullName evidence="1">Uncharacterized protein</fullName>
    </submittedName>
</protein>